<dbReference type="EMBL" id="KV417766">
    <property type="protein sequence ID" value="KZP06978.1"/>
    <property type="molecule type" value="Genomic_DNA"/>
</dbReference>
<feature type="region of interest" description="Disordered" evidence="1">
    <location>
        <begin position="121"/>
        <end position="141"/>
    </location>
</feature>
<feature type="compositionally biased region" description="Basic residues" evidence="1">
    <location>
        <begin position="129"/>
        <end position="141"/>
    </location>
</feature>
<dbReference type="AlphaFoldDB" id="A0A167X9M6"/>
<protein>
    <submittedName>
        <fullName evidence="2">Uncharacterized protein</fullName>
    </submittedName>
</protein>
<proteinExistence type="predicted"/>
<evidence type="ECO:0000313" key="2">
    <source>
        <dbReference type="EMBL" id="KZP06978.1"/>
    </source>
</evidence>
<name>A0A167X9M6_9AGAM</name>
<evidence type="ECO:0000256" key="1">
    <source>
        <dbReference type="SAM" id="MobiDB-lite"/>
    </source>
</evidence>
<gene>
    <name evidence="2" type="ORF">FIBSPDRAFT_296939</name>
</gene>
<organism evidence="2 3">
    <name type="scientific">Athelia psychrophila</name>
    <dbReference type="NCBI Taxonomy" id="1759441"/>
    <lineage>
        <taxon>Eukaryota</taxon>
        <taxon>Fungi</taxon>
        <taxon>Dikarya</taxon>
        <taxon>Basidiomycota</taxon>
        <taxon>Agaricomycotina</taxon>
        <taxon>Agaricomycetes</taxon>
        <taxon>Agaricomycetidae</taxon>
        <taxon>Atheliales</taxon>
        <taxon>Atheliaceae</taxon>
        <taxon>Athelia</taxon>
    </lineage>
</organism>
<accession>A0A167X9M6</accession>
<evidence type="ECO:0000313" key="3">
    <source>
        <dbReference type="Proteomes" id="UP000076532"/>
    </source>
</evidence>
<keyword evidence="3" id="KW-1185">Reference proteome</keyword>
<dbReference type="Proteomes" id="UP000076532">
    <property type="component" value="Unassembled WGS sequence"/>
</dbReference>
<sequence>MRKTKTDEGWFLTHTKTAPLANSTYTGRRGSGCPFAKHPRRHARCPSVHAALRPAQTYNRTWQRLHVHPAHPRVFPAPMSLLHPFPPSLVRYLMQARPPRMSPCACSLPPHRQRIRFSPGRMGVEGSRTRRRLAPRTPRRF</sequence>
<reference evidence="2 3" key="1">
    <citation type="journal article" date="2016" name="Mol. Biol. Evol.">
        <title>Comparative Genomics of Early-Diverging Mushroom-Forming Fungi Provides Insights into the Origins of Lignocellulose Decay Capabilities.</title>
        <authorList>
            <person name="Nagy L.G."/>
            <person name="Riley R."/>
            <person name="Tritt A."/>
            <person name="Adam C."/>
            <person name="Daum C."/>
            <person name="Floudas D."/>
            <person name="Sun H."/>
            <person name="Yadav J.S."/>
            <person name="Pangilinan J."/>
            <person name="Larsson K.H."/>
            <person name="Matsuura K."/>
            <person name="Barry K."/>
            <person name="Labutti K."/>
            <person name="Kuo R."/>
            <person name="Ohm R.A."/>
            <person name="Bhattacharya S.S."/>
            <person name="Shirouzu T."/>
            <person name="Yoshinaga Y."/>
            <person name="Martin F.M."/>
            <person name="Grigoriev I.V."/>
            <person name="Hibbett D.S."/>
        </authorList>
    </citation>
    <scope>NUCLEOTIDE SEQUENCE [LARGE SCALE GENOMIC DNA]</scope>
    <source>
        <strain evidence="2 3">CBS 109695</strain>
    </source>
</reference>